<proteinExistence type="predicted"/>
<evidence type="ECO:0000313" key="3">
    <source>
        <dbReference type="Proteomes" id="UP000656319"/>
    </source>
</evidence>
<gene>
    <name evidence="2" type="ORF">LMG27952_02624</name>
</gene>
<keyword evidence="3" id="KW-1185">Reference proteome</keyword>
<dbReference type="RefSeq" id="WP_201696336.1">
    <property type="nucleotide sequence ID" value="NZ_CAJHCQ010000005.1"/>
</dbReference>
<dbReference type="Proteomes" id="UP000656319">
    <property type="component" value="Unassembled WGS sequence"/>
</dbReference>
<comment type="caution">
    <text evidence="2">The sequence shown here is derived from an EMBL/GenBank/DDBJ whole genome shotgun (WGS) entry which is preliminary data.</text>
</comment>
<dbReference type="EMBL" id="CAJHCQ010000005">
    <property type="protein sequence ID" value="CAD6531810.1"/>
    <property type="molecule type" value="Genomic_DNA"/>
</dbReference>
<feature type="region of interest" description="Disordered" evidence="1">
    <location>
        <begin position="70"/>
        <end position="90"/>
    </location>
</feature>
<protein>
    <submittedName>
        <fullName evidence="2">Uncharacterized protein</fullName>
    </submittedName>
</protein>
<organism evidence="2 3">
    <name type="scientific">Paraburkholderia hiiakae</name>
    <dbReference type="NCBI Taxonomy" id="1081782"/>
    <lineage>
        <taxon>Bacteria</taxon>
        <taxon>Pseudomonadati</taxon>
        <taxon>Pseudomonadota</taxon>
        <taxon>Betaproteobacteria</taxon>
        <taxon>Burkholderiales</taxon>
        <taxon>Burkholderiaceae</taxon>
        <taxon>Paraburkholderia</taxon>
    </lineage>
</organism>
<evidence type="ECO:0000256" key="1">
    <source>
        <dbReference type="SAM" id="MobiDB-lite"/>
    </source>
</evidence>
<name>A0ABN7HT82_9BURK</name>
<accession>A0ABN7HT82</accession>
<sequence>MQAAPTARQWDQARLRIKNFIEGPNSDIDRMITAVLETGALTPALKAEFPPLASNELAQRVEAAVRAAIPLREHHGTSGTGKGSRIEGPS</sequence>
<reference evidence="2 3" key="1">
    <citation type="submission" date="2020-10" db="EMBL/GenBank/DDBJ databases">
        <authorList>
            <person name="Peeters C."/>
        </authorList>
    </citation>
    <scope>NUCLEOTIDE SEQUENCE [LARGE SCALE GENOMIC DNA]</scope>
    <source>
        <strain evidence="2 3">LMG 27952</strain>
    </source>
</reference>
<evidence type="ECO:0000313" key="2">
    <source>
        <dbReference type="EMBL" id="CAD6531810.1"/>
    </source>
</evidence>